<keyword evidence="3" id="KW-1185">Reference proteome</keyword>
<feature type="transmembrane region" description="Helical" evidence="1">
    <location>
        <begin position="135"/>
        <end position="155"/>
    </location>
</feature>
<sequence>MNDPALPEVSTDGMDDYILVDNQSSHSDQKATIENPCSTQERPATLPDIPNLHFNHTIAADKPEQRAILPDISEKAIATDVEEQPRAITWSDIKSASIWPQVLFALLHIPTILHRWDLISYVGILRPWADISDELCGRALILVAAAIFILLVAIWSHLNNHDDPPLGISHITLPFLWQLLVALHLESIDLSSWWWTEMAMWGVGVAGGHLLLLAIRVWAGEYAWPQASQEERRKALEAAHICDLEKGVDPFKGGKWITMEEVTDEFIAEVFVSGALSTPLVVGRSEIEETGGSIPFQKYVVS</sequence>
<name>A0ABR3TTV0_9PEZI</name>
<feature type="transmembrane region" description="Helical" evidence="1">
    <location>
        <begin position="167"/>
        <end position="186"/>
    </location>
</feature>
<dbReference type="Proteomes" id="UP001521184">
    <property type="component" value="Unassembled WGS sequence"/>
</dbReference>
<dbReference type="EMBL" id="JAKEKT020000023">
    <property type="protein sequence ID" value="KAL1644421.1"/>
    <property type="molecule type" value="Genomic_DNA"/>
</dbReference>
<evidence type="ECO:0000313" key="3">
    <source>
        <dbReference type="Proteomes" id="UP001521184"/>
    </source>
</evidence>
<feature type="transmembrane region" description="Helical" evidence="1">
    <location>
        <begin position="198"/>
        <end position="219"/>
    </location>
</feature>
<protein>
    <submittedName>
        <fullName evidence="2">Uncharacterized protein</fullName>
    </submittedName>
</protein>
<organism evidence="2 3">
    <name type="scientific">Diplodia intermedia</name>
    <dbReference type="NCBI Taxonomy" id="856260"/>
    <lineage>
        <taxon>Eukaryota</taxon>
        <taxon>Fungi</taxon>
        <taxon>Dikarya</taxon>
        <taxon>Ascomycota</taxon>
        <taxon>Pezizomycotina</taxon>
        <taxon>Dothideomycetes</taxon>
        <taxon>Dothideomycetes incertae sedis</taxon>
        <taxon>Botryosphaeriales</taxon>
        <taxon>Botryosphaeriaceae</taxon>
        <taxon>Diplodia</taxon>
    </lineage>
</organism>
<proteinExistence type="predicted"/>
<keyword evidence="1" id="KW-0472">Membrane</keyword>
<keyword evidence="1" id="KW-0812">Transmembrane</keyword>
<gene>
    <name evidence="2" type="ORF">SLS58_004335</name>
</gene>
<evidence type="ECO:0000313" key="2">
    <source>
        <dbReference type="EMBL" id="KAL1644421.1"/>
    </source>
</evidence>
<comment type="caution">
    <text evidence="2">The sequence shown here is derived from an EMBL/GenBank/DDBJ whole genome shotgun (WGS) entry which is preliminary data.</text>
</comment>
<accession>A0ABR3TTV0</accession>
<reference evidence="2 3" key="1">
    <citation type="journal article" date="2023" name="Plant Dis.">
        <title>First Report of Diplodia intermedia Causing Canker and Dieback Diseases on Apple Trees in Canada.</title>
        <authorList>
            <person name="Ellouze W."/>
            <person name="Ilyukhin E."/>
            <person name="Sulman M."/>
            <person name="Ali S."/>
        </authorList>
    </citation>
    <scope>NUCLEOTIDE SEQUENCE [LARGE SCALE GENOMIC DNA]</scope>
    <source>
        <strain evidence="2 3">M45-28</strain>
    </source>
</reference>
<keyword evidence="1" id="KW-1133">Transmembrane helix</keyword>
<evidence type="ECO:0000256" key="1">
    <source>
        <dbReference type="SAM" id="Phobius"/>
    </source>
</evidence>